<dbReference type="EMBL" id="DXHV01000072">
    <property type="protein sequence ID" value="HIW01060.1"/>
    <property type="molecule type" value="Genomic_DNA"/>
</dbReference>
<name>A0A9D1PWX6_9BACT</name>
<dbReference type="AlphaFoldDB" id="A0A9D1PWX6"/>
<comment type="caution">
    <text evidence="2">The sequence shown here is derived from an EMBL/GenBank/DDBJ whole genome shotgun (WGS) entry which is preliminary data.</text>
</comment>
<evidence type="ECO:0000256" key="1">
    <source>
        <dbReference type="SAM" id="MobiDB-lite"/>
    </source>
</evidence>
<sequence>MKKKTSKKGSRKAQDARKRRERRRQKTQNREKGLSCKPLFEGLPDAGELVQIWQQEHGPDIECQAFREFVRLKKQNEEAWAAGLCQGLELGSAAALCAYGMEPRTPWDTAPGMRRLDEAFAGSATCEAHKESLRRYEELFLGEAQLLHSGKEELSDEERETARGRALGLTALEAACEQDFPAAFVEFFKQAPRFVSFWLLREDGRTTTSEQCHWLVRGMELDIESCVVLLARELRRGTFLPLSAEEEEALLEKLYRHALKGSWEALHELILLLAGRPAFWTLPLADQACTLLSHHADKESATALSCMLWVLYFGALEPPLPPLDQKLVMSDVRDILEEDPSLPLLHCLSALHDFRHGQEKRGYQRLLDCRELEEEQGYGERNALRLLAMLPHSGKDNLRLPDEERVVQLLRFYNDDVRLLTGYLWQGLVCNEGLLYQDEWLETTDAVVLEASGRLYMQGLLALHGLGGHERDVERALELLALAATNHFLPALGLLADITGRGLYGCKAGPYQGRDWVEEGCRYLEPRAMAVQGLRLLQQGGPEETLAFSEQKVTSPWRLAGYDLTDLFEWCGRQDQDCLCQACSVVACLEGLVAEDPRELAREEEAWAEGRADKRYWDDRWQERLFDSAGDPSKYLQNEEDVKDDPEGLWTTSSLELRAELAGMDLANALILAQATADAGTFLFLASELQRLAAENEDKAWDAWEETGASRILIRAAEVCLDRLERTPRRKTLPAEEVPDMYELVETSLPLLLFFCLDRARFFGEPAAEERLAAFSKEDTDSFRQLVSAMNLTTPPRRFICRVDNLIL</sequence>
<proteinExistence type="predicted"/>
<protein>
    <submittedName>
        <fullName evidence="2">Uncharacterized protein</fullName>
    </submittedName>
</protein>
<accession>A0A9D1PWX6</accession>
<evidence type="ECO:0000313" key="2">
    <source>
        <dbReference type="EMBL" id="HIW01060.1"/>
    </source>
</evidence>
<reference evidence="2" key="2">
    <citation type="submission" date="2021-04" db="EMBL/GenBank/DDBJ databases">
        <authorList>
            <person name="Gilroy R."/>
        </authorList>
    </citation>
    <scope>NUCLEOTIDE SEQUENCE</scope>
    <source>
        <strain evidence="2">ChiHecec2B26-446</strain>
    </source>
</reference>
<feature type="region of interest" description="Disordered" evidence="1">
    <location>
        <begin position="1"/>
        <end position="36"/>
    </location>
</feature>
<feature type="compositionally biased region" description="Basic residues" evidence="1">
    <location>
        <begin position="1"/>
        <end position="11"/>
    </location>
</feature>
<organism evidence="2 3">
    <name type="scientific">Candidatus Desulfovibrio intestinipullorum</name>
    <dbReference type="NCBI Taxonomy" id="2838536"/>
    <lineage>
        <taxon>Bacteria</taxon>
        <taxon>Pseudomonadati</taxon>
        <taxon>Thermodesulfobacteriota</taxon>
        <taxon>Desulfovibrionia</taxon>
        <taxon>Desulfovibrionales</taxon>
        <taxon>Desulfovibrionaceae</taxon>
        <taxon>Desulfovibrio</taxon>
    </lineage>
</organism>
<evidence type="ECO:0000313" key="3">
    <source>
        <dbReference type="Proteomes" id="UP000886752"/>
    </source>
</evidence>
<gene>
    <name evidence="2" type="ORF">H9894_07730</name>
</gene>
<dbReference type="Proteomes" id="UP000886752">
    <property type="component" value="Unassembled WGS sequence"/>
</dbReference>
<reference evidence="2" key="1">
    <citation type="journal article" date="2021" name="PeerJ">
        <title>Extensive microbial diversity within the chicken gut microbiome revealed by metagenomics and culture.</title>
        <authorList>
            <person name="Gilroy R."/>
            <person name="Ravi A."/>
            <person name="Getino M."/>
            <person name="Pursley I."/>
            <person name="Horton D.L."/>
            <person name="Alikhan N.F."/>
            <person name="Baker D."/>
            <person name="Gharbi K."/>
            <person name="Hall N."/>
            <person name="Watson M."/>
            <person name="Adriaenssens E.M."/>
            <person name="Foster-Nyarko E."/>
            <person name="Jarju S."/>
            <person name="Secka A."/>
            <person name="Antonio M."/>
            <person name="Oren A."/>
            <person name="Chaudhuri R.R."/>
            <person name="La Ragione R."/>
            <person name="Hildebrand F."/>
            <person name="Pallen M.J."/>
        </authorList>
    </citation>
    <scope>NUCLEOTIDE SEQUENCE</scope>
    <source>
        <strain evidence="2">ChiHecec2B26-446</strain>
    </source>
</reference>